<accession>J4UXB0</accession>
<dbReference type="NCBIfam" id="NF009395">
    <property type="entry name" value="PRK12755.1"/>
    <property type="match status" value="1"/>
</dbReference>
<name>J4UXB0_9GAMM</name>
<dbReference type="PIRSF" id="PIRSF001361">
    <property type="entry name" value="DAHP_synthase"/>
    <property type="match status" value="1"/>
</dbReference>
<dbReference type="AlphaFoldDB" id="J4UXB0"/>
<dbReference type="GO" id="GO:0009423">
    <property type="term" value="P:chorismate biosynthetic process"/>
    <property type="evidence" value="ECO:0007669"/>
    <property type="project" value="UniProtKB-UniPathway"/>
</dbReference>
<evidence type="ECO:0000256" key="2">
    <source>
        <dbReference type="ARBA" id="ARBA00004688"/>
    </source>
</evidence>
<dbReference type="SUPFAM" id="SSF51569">
    <property type="entry name" value="Aldolase"/>
    <property type="match status" value="1"/>
</dbReference>
<evidence type="ECO:0000259" key="9">
    <source>
        <dbReference type="Pfam" id="PF00793"/>
    </source>
</evidence>
<evidence type="ECO:0000256" key="8">
    <source>
        <dbReference type="PIRNR" id="PIRNR001361"/>
    </source>
</evidence>
<dbReference type="Gene3D" id="3.20.20.70">
    <property type="entry name" value="Aldolase class I"/>
    <property type="match status" value="1"/>
</dbReference>
<feature type="domain" description="DAHP synthetase I/KDSA" evidence="9">
    <location>
        <begin position="45"/>
        <end position="333"/>
    </location>
</feature>
<reference evidence="10 11" key="1">
    <citation type="journal article" date="2012" name="ISME J.">
        <title>Genomic insights to SAR86, an abundant and uncultivated marine bacterial lineage.</title>
        <authorList>
            <person name="Dupont C.L."/>
            <person name="Rusch D.B."/>
            <person name="Yooseph S."/>
            <person name="Lombardo M.J."/>
            <person name="Richter R.A."/>
            <person name="Valas R."/>
            <person name="Novotny M."/>
            <person name="Yee-Greenbaum J."/>
            <person name="Selengut J.D."/>
            <person name="Haft D.H."/>
            <person name="Halpern A.L."/>
            <person name="Lasken R.S."/>
            <person name="Nealson K."/>
            <person name="Friedman R."/>
            <person name="Venter J.C."/>
        </authorList>
    </citation>
    <scope>NUCLEOTIDE SEQUENCE [LARGE SCALE GENOMIC DNA]</scope>
</reference>
<keyword evidence="4 8" id="KW-0028">Amino-acid biosynthesis</keyword>
<evidence type="ECO:0000256" key="4">
    <source>
        <dbReference type="ARBA" id="ARBA00022605"/>
    </source>
</evidence>
<dbReference type="GO" id="GO:0003849">
    <property type="term" value="F:3-deoxy-7-phosphoheptulonate synthase activity"/>
    <property type="evidence" value="ECO:0007669"/>
    <property type="project" value="UniProtKB-EC"/>
</dbReference>
<organism evidence="10 11">
    <name type="scientific">SAR86 cluster bacterium SAR86A</name>
    <dbReference type="NCBI Taxonomy" id="1123866"/>
    <lineage>
        <taxon>Bacteria</taxon>
        <taxon>Pseudomonadati</taxon>
        <taxon>Pseudomonadota</taxon>
        <taxon>Gammaproteobacteria</taxon>
        <taxon>SAR86 cluster</taxon>
    </lineage>
</organism>
<dbReference type="PANTHER" id="PTHR21225">
    <property type="entry name" value="PHOSPHO-2-DEHYDRO-3-DEOXYHEPTONATE ALDOLASE DAHP SYNTHETASE"/>
    <property type="match status" value="1"/>
</dbReference>
<dbReference type="InterPro" id="IPR006219">
    <property type="entry name" value="DAHP_synth_1"/>
</dbReference>
<evidence type="ECO:0000256" key="1">
    <source>
        <dbReference type="ARBA" id="ARBA00003726"/>
    </source>
</evidence>
<dbReference type="STRING" id="1123866.NT01SARS_0872"/>
<comment type="pathway">
    <text evidence="2 8">Metabolic intermediate biosynthesis; chorismate biosynthesis; chorismate from D-erythrose 4-phosphate and phosphoenolpyruvate: step 1/7.</text>
</comment>
<evidence type="ECO:0000313" key="10">
    <source>
        <dbReference type="EMBL" id="EJP71072.1"/>
    </source>
</evidence>
<dbReference type="NCBIfam" id="TIGR00034">
    <property type="entry name" value="aroFGH"/>
    <property type="match status" value="1"/>
</dbReference>
<keyword evidence="6 8" id="KW-0057">Aromatic amino acid biosynthesis</keyword>
<protein>
    <recommendedName>
        <fullName evidence="8">Phospho-2-dehydro-3-deoxyheptonate aldolase</fullName>
        <ecNumber evidence="8">2.5.1.54</ecNumber>
    </recommendedName>
</protein>
<evidence type="ECO:0000256" key="5">
    <source>
        <dbReference type="ARBA" id="ARBA00022679"/>
    </source>
</evidence>
<dbReference type="Proteomes" id="UP000010305">
    <property type="component" value="Unassembled WGS sequence"/>
</dbReference>
<dbReference type="NCBIfam" id="NF009396">
    <property type="entry name" value="PRK12756.1"/>
    <property type="match status" value="1"/>
</dbReference>
<comment type="catalytic activity">
    <reaction evidence="7 8">
        <text>D-erythrose 4-phosphate + phosphoenolpyruvate + H2O = 7-phospho-2-dehydro-3-deoxy-D-arabino-heptonate + phosphate</text>
        <dbReference type="Rhea" id="RHEA:14717"/>
        <dbReference type="ChEBI" id="CHEBI:15377"/>
        <dbReference type="ChEBI" id="CHEBI:16897"/>
        <dbReference type="ChEBI" id="CHEBI:43474"/>
        <dbReference type="ChEBI" id="CHEBI:58394"/>
        <dbReference type="ChEBI" id="CHEBI:58702"/>
        <dbReference type="EC" id="2.5.1.54"/>
    </reaction>
</comment>
<dbReference type="GO" id="GO:0008652">
    <property type="term" value="P:amino acid biosynthetic process"/>
    <property type="evidence" value="ECO:0007669"/>
    <property type="project" value="UniProtKB-KW"/>
</dbReference>
<dbReference type="FunFam" id="3.20.20.70:FF:000005">
    <property type="entry name" value="Phospho-2-dehydro-3-deoxyheptonate aldolase"/>
    <property type="match status" value="1"/>
</dbReference>
<dbReference type="EMBL" id="JH611157">
    <property type="protein sequence ID" value="EJP71072.1"/>
    <property type="molecule type" value="Genomic_DNA"/>
</dbReference>
<dbReference type="GO" id="GO:0009073">
    <property type="term" value="P:aromatic amino acid family biosynthetic process"/>
    <property type="evidence" value="ECO:0007669"/>
    <property type="project" value="UniProtKB-KW"/>
</dbReference>
<dbReference type="InterPro" id="IPR006218">
    <property type="entry name" value="DAHP1/KDSA"/>
</dbReference>
<comment type="function">
    <text evidence="1 8">Stereospecific condensation of phosphoenolpyruvate (PEP) and D-erythrose-4-phosphate (E4P) giving rise to 3-deoxy-D-arabino-heptulosonate-7-phosphate (DAHP).</text>
</comment>
<dbReference type="UniPathway" id="UPA00053">
    <property type="reaction ID" value="UER00084"/>
</dbReference>
<dbReference type="PANTHER" id="PTHR21225:SF12">
    <property type="entry name" value="PHOSPHO-2-DEHYDRO-3-DEOXYHEPTONATE ALDOLASE, TYROSINE-INHIBITED"/>
    <property type="match status" value="1"/>
</dbReference>
<evidence type="ECO:0000313" key="11">
    <source>
        <dbReference type="Proteomes" id="UP000010305"/>
    </source>
</evidence>
<evidence type="ECO:0000256" key="6">
    <source>
        <dbReference type="ARBA" id="ARBA00023141"/>
    </source>
</evidence>
<dbReference type="GO" id="GO:0005737">
    <property type="term" value="C:cytoplasm"/>
    <property type="evidence" value="ECO:0007669"/>
    <property type="project" value="TreeGrafter"/>
</dbReference>
<evidence type="ECO:0000256" key="3">
    <source>
        <dbReference type="ARBA" id="ARBA00007985"/>
    </source>
</evidence>
<dbReference type="Pfam" id="PF00793">
    <property type="entry name" value="DAHP_synth_1"/>
    <property type="match status" value="1"/>
</dbReference>
<dbReference type="HOGENOM" id="CLU_030903_0_1_6"/>
<dbReference type="InterPro" id="IPR013785">
    <property type="entry name" value="Aldolase_TIM"/>
</dbReference>
<gene>
    <name evidence="10" type="ORF">NT01SARS_0872</name>
</gene>
<keyword evidence="5 8" id="KW-0808">Transferase</keyword>
<proteinExistence type="inferred from homology"/>
<comment type="similarity">
    <text evidence="3 8">Belongs to the class-I DAHP synthase family.</text>
</comment>
<evidence type="ECO:0000256" key="7">
    <source>
        <dbReference type="ARBA" id="ARBA00047508"/>
    </source>
</evidence>
<dbReference type="GO" id="GO:0042802">
    <property type="term" value="F:identical protein binding"/>
    <property type="evidence" value="ECO:0007669"/>
    <property type="project" value="UniProtKB-ARBA"/>
</dbReference>
<dbReference type="EC" id="2.5.1.54" evidence="8"/>
<sequence>MNYSTDNTRIIDRRKVPAPYELVNKHPIDDQIAKLVYGTRNEVSQILHDKDDRVFVVVGPCSIHDPESALEYAQKLVTESQKYSENLLIIMRVYFEKPRTTVGWKGLINDPDINETFNISKGIEMARKLLIDIAKLGLPAGTEFLDPISPQYVTDVISWGAIGARTAESQIHRELASGLSCPVGIKNGTTGGLKAAIDGIQAANHSHVFLGATKESDIAMLKTAGNNDVHIILRGGKVPNYDKESVENTLTALKEAEVNESIMIDASHGNSQKKFKQQIPVIQSISEQIAEGNENIKGVMIESHLNEGNQKIGDSLNYGQSITDACMGWEDTISCLNMLNQAVLTRRGSK</sequence>